<protein>
    <recommendedName>
        <fullName evidence="2">carbonic anhydrase</fullName>
        <ecNumber evidence="2">4.2.1.1</ecNumber>
    </recommendedName>
</protein>
<dbReference type="InterPro" id="IPR001148">
    <property type="entry name" value="CA_dom"/>
</dbReference>
<evidence type="ECO:0000256" key="2">
    <source>
        <dbReference type="ARBA" id="ARBA00012925"/>
    </source>
</evidence>
<evidence type="ECO:0000256" key="4">
    <source>
        <dbReference type="ARBA" id="ARBA00022833"/>
    </source>
</evidence>
<dbReference type="PROSITE" id="PS51144">
    <property type="entry name" value="ALPHA_CA_2"/>
    <property type="match status" value="1"/>
</dbReference>
<keyword evidence="7" id="KW-1133">Transmembrane helix</keyword>
<sequence>MNTRGCRNEVARLTLVPRITVEVKQTTNQINAMLLMYHQMLHLFILILILNNAIASADWDYGKHGPDVWKKNYVACGGKNQSPINIRTKCTISQTFSRFELTSIYYEPVKFKLTNNGHTITAVPNSPTPISLTGGNLKGRYIFDSFHLHWGPNDNSGSEHQVNGDKSAGESHFVYHHAETDQRAVLSFLMETEDSTRHQVYPRNRSKAVAMEQQWQTYFDTARHLMEENSSATVDLTLNLLMGSNLAEFWRYEGSLTTPSCKENVFWTVFRQPILILNYDFEAFRDDLFFESYRGPQPLYHRQVYRSFLNEKLSPIPDENVCINKSEAGLFFDIFHQTTICVLHFSFLAFYRLFYLN</sequence>
<gene>
    <name evidence="9" type="ORF">UJA718_LOCUS30766</name>
</gene>
<dbReference type="EC" id="4.2.1.1" evidence="2"/>
<dbReference type="SMART" id="SM01057">
    <property type="entry name" value="Carb_anhydrase"/>
    <property type="match status" value="1"/>
</dbReference>
<keyword evidence="7" id="KW-0472">Membrane</keyword>
<dbReference type="AlphaFoldDB" id="A0A821B1A7"/>
<dbReference type="GO" id="GO:0004089">
    <property type="term" value="F:carbonate dehydratase activity"/>
    <property type="evidence" value="ECO:0007669"/>
    <property type="project" value="UniProtKB-EC"/>
</dbReference>
<comment type="caution">
    <text evidence="9">The sequence shown here is derived from an EMBL/GenBank/DDBJ whole genome shotgun (WGS) entry which is preliminary data.</text>
</comment>
<feature type="domain" description="Alpha-carbonic anhydrase" evidence="8">
    <location>
        <begin position="57"/>
        <end position="308"/>
    </location>
</feature>
<evidence type="ECO:0000256" key="1">
    <source>
        <dbReference type="ARBA" id="ARBA00010718"/>
    </source>
</evidence>
<dbReference type="InterPro" id="IPR023561">
    <property type="entry name" value="Carbonic_anhydrase_a-class"/>
</dbReference>
<dbReference type="EMBL" id="CAJOBP010016688">
    <property type="protein sequence ID" value="CAF4585044.1"/>
    <property type="molecule type" value="Genomic_DNA"/>
</dbReference>
<keyword evidence="7" id="KW-0812">Transmembrane</keyword>
<name>A0A821B1A7_9BILA</name>
<feature type="transmembrane region" description="Helical" evidence="7">
    <location>
        <begin position="334"/>
        <end position="354"/>
    </location>
</feature>
<keyword evidence="4" id="KW-0862">Zinc</keyword>
<organism evidence="9 10">
    <name type="scientific">Rotaria socialis</name>
    <dbReference type="NCBI Taxonomy" id="392032"/>
    <lineage>
        <taxon>Eukaryota</taxon>
        <taxon>Metazoa</taxon>
        <taxon>Spiralia</taxon>
        <taxon>Gnathifera</taxon>
        <taxon>Rotifera</taxon>
        <taxon>Eurotatoria</taxon>
        <taxon>Bdelloidea</taxon>
        <taxon>Philodinida</taxon>
        <taxon>Philodinidae</taxon>
        <taxon>Rotaria</taxon>
    </lineage>
</organism>
<feature type="transmembrane region" description="Helical" evidence="7">
    <location>
        <begin position="34"/>
        <end position="54"/>
    </location>
</feature>
<keyword evidence="3" id="KW-0479">Metal-binding</keyword>
<dbReference type="PANTHER" id="PTHR18952:SF265">
    <property type="entry name" value="CARBONIC ANHYDRASE"/>
    <property type="match status" value="1"/>
</dbReference>
<dbReference type="InterPro" id="IPR036398">
    <property type="entry name" value="CA_dom_sf"/>
</dbReference>
<dbReference type="Proteomes" id="UP000663873">
    <property type="component" value="Unassembled WGS sequence"/>
</dbReference>
<comment type="catalytic activity">
    <reaction evidence="6">
        <text>hydrogencarbonate + H(+) = CO2 + H2O</text>
        <dbReference type="Rhea" id="RHEA:10748"/>
        <dbReference type="ChEBI" id="CHEBI:15377"/>
        <dbReference type="ChEBI" id="CHEBI:15378"/>
        <dbReference type="ChEBI" id="CHEBI:16526"/>
        <dbReference type="ChEBI" id="CHEBI:17544"/>
        <dbReference type="EC" id="4.2.1.1"/>
    </reaction>
</comment>
<dbReference type="Gene3D" id="3.10.200.10">
    <property type="entry name" value="Alpha carbonic anhydrase"/>
    <property type="match status" value="1"/>
</dbReference>
<evidence type="ECO:0000256" key="5">
    <source>
        <dbReference type="ARBA" id="ARBA00023239"/>
    </source>
</evidence>
<comment type="similarity">
    <text evidence="1">Belongs to the alpha-carbonic anhydrase family.</text>
</comment>
<evidence type="ECO:0000313" key="9">
    <source>
        <dbReference type="EMBL" id="CAF4585044.1"/>
    </source>
</evidence>
<dbReference type="Pfam" id="PF00194">
    <property type="entry name" value="Carb_anhydrase"/>
    <property type="match status" value="1"/>
</dbReference>
<evidence type="ECO:0000256" key="3">
    <source>
        <dbReference type="ARBA" id="ARBA00022723"/>
    </source>
</evidence>
<dbReference type="CDD" id="cd00326">
    <property type="entry name" value="alpha_CA"/>
    <property type="match status" value="1"/>
</dbReference>
<evidence type="ECO:0000256" key="7">
    <source>
        <dbReference type="SAM" id="Phobius"/>
    </source>
</evidence>
<accession>A0A821B1A7</accession>
<evidence type="ECO:0000313" key="10">
    <source>
        <dbReference type="Proteomes" id="UP000663873"/>
    </source>
</evidence>
<keyword evidence="5" id="KW-0456">Lyase</keyword>
<evidence type="ECO:0000259" key="8">
    <source>
        <dbReference type="PROSITE" id="PS51144"/>
    </source>
</evidence>
<keyword evidence="10" id="KW-1185">Reference proteome</keyword>
<dbReference type="PANTHER" id="PTHR18952">
    <property type="entry name" value="CARBONIC ANHYDRASE"/>
    <property type="match status" value="1"/>
</dbReference>
<dbReference type="GO" id="GO:0008270">
    <property type="term" value="F:zinc ion binding"/>
    <property type="evidence" value="ECO:0007669"/>
    <property type="project" value="InterPro"/>
</dbReference>
<reference evidence="9" key="1">
    <citation type="submission" date="2021-02" db="EMBL/GenBank/DDBJ databases">
        <authorList>
            <person name="Nowell W R."/>
        </authorList>
    </citation>
    <scope>NUCLEOTIDE SEQUENCE</scope>
</reference>
<proteinExistence type="inferred from homology"/>
<dbReference type="SUPFAM" id="SSF51069">
    <property type="entry name" value="Carbonic anhydrase"/>
    <property type="match status" value="1"/>
</dbReference>
<evidence type="ECO:0000256" key="6">
    <source>
        <dbReference type="ARBA" id="ARBA00048348"/>
    </source>
</evidence>